<dbReference type="AlphaFoldDB" id="A0A482XBE4"/>
<dbReference type="STRING" id="195883.A0A482XBE4"/>
<dbReference type="EMBL" id="QKKF02013416">
    <property type="protein sequence ID" value="RZF43003.1"/>
    <property type="molecule type" value="Genomic_DNA"/>
</dbReference>
<dbReference type="Proteomes" id="UP000291343">
    <property type="component" value="Unassembled WGS sequence"/>
</dbReference>
<comment type="caution">
    <text evidence="2">The sequence shown here is derived from an EMBL/GenBank/DDBJ whole genome shotgun (WGS) entry which is preliminary data.</text>
</comment>
<evidence type="ECO:0000313" key="2">
    <source>
        <dbReference type="EMBL" id="RZF43003.1"/>
    </source>
</evidence>
<proteinExistence type="predicted"/>
<reference evidence="2 3" key="1">
    <citation type="journal article" date="2017" name="Gigascience">
        <title>Genome sequence of the small brown planthopper, Laodelphax striatellus.</title>
        <authorList>
            <person name="Zhu J."/>
            <person name="Jiang F."/>
            <person name="Wang X."/>
            <person name="Yang P."/>
            <person name="Bao Y."/>
            <person name="Zhao W."/>
            <person name="Wang W."/>
            <person name="Lu H."/>
            <person name="Wang Q."/>
            <person name="Cui N."/>
            <person name="Li J."/>
            <person name="Chen X."/>
            <person name="Luo L."/>
            <person name="Yu J."/>
            <person name="Kang L."/>
            <person name="Cui F."/>
        </authorList>
    </citation>
    <scope>NUCLEOTIDE SEQUENCE [LARGE SCALE GENOMIC DNA]</scope>
    <source>
        <strain evidence="2">Lst14</strain>
    </source>
</reference>
<dbReference type="Gene3D" id="3.40.630.30">
    <property type="match status" value="1"/>
</dbReference>
<accession>A0A482XBE4</accession>
<name>A0A482XBE4_LAOST</name>
<sequence>MLKHYVKIYLYNIRKSIPDITCPNNLLVNNKRTFQTSRSMSSQTSFNSMEEGSTFAGKKDRYGGVIVNSTDEPCPSENATFAEKLKHSISKWTAEGVRGVWFIVTLQHAGWLPHLANVEDFLSDPDASAHNKKFVKNYLKCKELGIKMKMDDSVHDVLKHRQLWFTIDNENLPKNDGS</sequence>
<gene>
    <name evidence="2" type="ORF">LSTR_LSTR014560</name>
</gene>
<evidence type="ECO:0000313" key="3">
    <source>
        <dbReference type="Proteomes" id="UP000291343"/>
    </source>
</evidence>
<organism evidence="2 3">
    <name type="scientific">Laodelphax striatellus</name>
    <name type="common">Small brown planthopper</name>
    <name type="synonym">Delphax striatella</name>
    <dbReference type="NCBI Taxonomy" id="195883"/>
    <lineage>
        <taxon>Eukaryota</taxon>
        <taxon>Metazoa</taxon>
        <taxon>Ecdysozoa</taxon>
        <taxon>Arthropoda</taxon>
        <taxon>Hexapoda</taxon>
        <taxon>Insecta</taxon>
        <taxon>Pterygota</taxon>
        <taxon>Neoptera</taxon>
        <taxon>Paraneoptera</taxon>
        <taxon>Hemiptera</taxon>
        <taxon>Auchenorrhyncha</taxon>
        <taxon>Fulgoroidea</taxon>
        <taxon>Delphacidae</taxon>
        <taxon>Criomorphinae</taxon>
        <taxon>Laodelphax</taxon>
    </lineage>
</organism>
<dbReference type="InParanoid" id="A0A482XBE4"/>
<dbReference type="Pfam" id="PF18290">
    <property type="entry name" value="Nudix_hydro"/>
    <property type="match status" value="1"/>
</dbReference>
<dbReference type="OrthoDB" id="447842at2759"/>
<dbReference type="InterPro" id="IPR040618">
    <property type="entry name" value="Pre-Nudix"/>
</dbReference>
<dbReference type="SMR" id="A0A482XBE4"/>
<keyword evidence="3" id="KW-1185">Reference proteome</keyword>
<feature type="domain" description="Pre-nudix hydrolase" evidence="1">
    <location>
        <begin position="55"/>
        <end position="117"/>
    </location>
</feature>
<protein>
    <recommendedName>
        <fullName evidence="1">Pre-nudix hydrolase domain-containing protein</fullName>
    </recommendedName>
</protein>
<evidence type="ECO:0000259" key="1">
    <source>
        <dbReference type="Pfam" id="PF18290"/>
    </source>
</evidence>